<evidence type="ECO:0008006" key="4">
    <source>
        <dbReference type="Google" id="ProtNLM"/>
    </source>
</evidence>
<dbReference type="RefSeq" id="WP_124618617.1">
    <property type="nucleotide sequence ID" value="NZ_QTQX01000013.1"/>
</dbReference>
<sequence>MNTKTKALLAVLLALLGASTATTAFAQESEPDSCLVLQPTRIAPDDVGEAGLYAGGGWLGLIPDRHRWKLAPARVRFEPSPPSGDIVDIESDLRKAVALFRCKSLRQGKVEAANMAFPKDGKAIEPGAAPLRFGFHGRRYALRHTLSGAVIVEGDGKRSVLHDFGGNTPPFSASLVWAGDLDRDGRLDFLLEFESDLGASFCLFTSGSAKENELVGGAGCMYVSG</sequence>
<comment type="caution">
    <text evidence="2">The sequence shown here is derived from an EMBL/GenBank/DDBJ whole genome shotgun (WGS) entry which is preliminary data.</text>
</comment>
<gene>
    <name evidence="2" type="ORF">DF037_20980</name>
</gene>
<feature type="signal peptide" evidence="1">
    <location>
        <begin position="1"/>
        <end position="26"/>
    </location>
</feature>
<feature type="chain" id="PRO_5018016115" description="VCBS repeat-containing protein" evidence="1">
    <location>
        <begin position="27"/>
        <end position="225"/>
    </location>
</feature>
<evidence type="ECO:0000256" key="1">
    <source>
        <dbReference type="SAM" id="SignalP"/>
    </source>
</evidence>
<dbReference type="EMBL" id="QTQX01000013">
    <property type="protein sequence ID" value="RQT26162.1"/>
    <property type="molecule type" value="Genomic_DNA"/>
</dbReference>
<dbReference type="AlphaFoldDB" id="A0A3N8QQT2"/>
<evidence type="ECO:0000313" key="2">
    <source>
        <dbReference type="EMBL" id="RQT26162.1"/>
    </source>
</evidence>
<accession>A0A3N8QQT2</accession>
<organism evidence="2 3">
    <name type="scientific">Burkholderia contaminans</name>
    <dbReference type="NCBI Taxonomy" id="488447"/>
    <lineage>
        <taxon>Bacteria</taxon>
        <taxon>Pseudomonadati</taxon>
        <taxon>Pseudomonadota</taxon>
        <taxon>Betaproteobacteria</taxon>
        <taxon>Burkholderiales</taxon>
        <taxon>Burkholderiaceae</taxon>
        <taxon>Burkholderia</taxon>
        <taxon>Burkholderia cepacia complex</taxon>
    </lineage>
</organism>
<proteinExistence type="predicted"/>
<dbReference type="Proteomes" id="UP000269271">
    <property type="component" value="Unassembled WGS sequence"/>
</dbReference>
<reference evidence="2 3" key="1">
    <citation type="submission" date="2018-08" db="EMBL/GenBank/DDBJ databases">
        <title>Comparative analysis of Burkholderia isolates from Puerto Rico.</title>
        <authorList>
            <person name="Hall C."/>
            <person name="Sahl J."/>
            <person name="Wagner D."/>
        </authorList>
    </citation>
    <scope>NUCLEOTIDE SEQUENCE [LARGE SCALE GENOMIC DNA]</scope>
    <source>
        <strain evidence="2 3">Bp9001</strain>
    </source>
</reference>
<evidence type="ECO:0000313" key="3">
    <source>
        <dbReference type="Proteomes" id="UP000269271"/>
    </source>
</evidence>
<name>A0A3N8QQT2_9BURK</name>
<keyword evidence="1" id="KW-0732">Signal</keyword>
<protein>
    <recommendedName>
        <fullName evidence="4">VCBS repeat-containing protein</fullName>
    </recommendedName>
</protein>